<sequence>MSEVFNSPRRVRRASADEAAQLITQARDEARVYAFLGGEEFVSDPQRDAPVFDPDSDSESESDNALPEFALPTGFQEAPNDECSICSLLRGEMFLIECSGPSDVASYLDVYIRLKDHLQDHGRPIPIEEQLSEFTSLSPFGEEAARTHVTAREDSPALEPPSEAEVEQAFTELFDYERYEEDCDAAALFDYEQYQDDIDATS</sequence>
<organism evidence="2 3">
    <name type="scientific">Melanomma pulvis-pyrius CBS 109.77</name>
    <dbReference type="NCBI Taxonomy" id="1314802"/>
    <lineage>
        <taxon>Eukaryota</taxon>
        <taxon>Fungi</taxon>
        <taxon>Dikarya</taxon>
        <taxon>Ascomycota</taxon>
        <taxon>Pezizomycotina</taxon>
        <taxon>Dothideomycetes</taxon>
        <taxon>Pleosporomycetidae</taxon>
        <taxon>Pleosporales</taxon>
        <taxon>Melanommataceae</taxon>
        <taxon>Melanomma</taxon>
    </lineage>
</organism>
<dbReference type="EMBL" id="MU001738">
    <property type="protein sequence ID" value="KAF2801218.1"/>
    <property type="molecule type" value="Genomic_DNA"/>
</dbReference>
<feature type="region of interest" description="Disordered" evidence="1">
    <location>
        <begin position="41"/>
        <end position="66"/>
    </location>
</feature>
<dbReference type="AlphaFoldDB" id="A0A6A6XY69"/>
<evidence type="ECO:0000313" key="3">
    <source>
        <dbReference type="Proteomes" id="UP000799757"/>
    </source>
</evidence>
<name>A0A6A6XY69_9PLEO</name>
<keyword evidence="3" id="KW-1185">Reference proteome</keyword>
<evidence type="ECO:0000256" key="1">
    <source>
        <dbReference type="SAM" id="MobiDB-lite"/>
    </source>
</evidence>
<accession>A0A6A6XY69</accession>
<reference evidence="2" key="1">
    <citation type="journal article" date="2020" name="Stud. Mycol.">
        <title>101 Dothideomycetes genomes: a test case for predicting lifestyles and emergence of pathogens.</title>
        <authorList>
            <person name="Haridas S."/>
            <person name="Albert R."/>
            <person name="Binder M."/>
            <person name="Bloem J."/>
            <person name="Labutti K."/>
            <person name="Salamov A."/>
            <person name="Andreopoulos B."/>
            <person name="Baker S."/>
            <person name="Barry K."/>
            <person name="Bills G."/>
            <person name="Bluhm B."/>
            <person name="Cannon C."/>
            <person name="Castanera R."/>
            <person name="Culley D."/>
            <person name="Daum C."/>
            <person name="Ezra D."/>
            <person name="Gonzalez J."/>
            <person name="Henrissat B."/>
            <person name="Kuo A."/>
            <person name="Liang C."/>
            <person name="Lipzen A."/>
            <person name="Lutzoni F."/>
            <person name="Magnuson J."/>
            <person name="Mondo S."/>
            <person name="Nolan M."/>
            <person name="Ohm R."/>
            <person name="Pangilinan J."/>
            <person name="Park H.-J."/>
            <person name="Ramirez L."/>
            <person name="Alfaro M."/>
            <person name="Sun H."/>
            <person name="Tritt A."/>
            <person name="Yoshinaga Y."/>
            <person name="Zwiers L.-H."/>
            <person name="Turgeon B."/>
            <person name="Goodwin S."/>
            <person name="Spatafora J."/>
            <person name="Crous P."/>
            <person name="Grigoriev I."/>
        </authorList>
    </citation>
    <scope>NUCLEOTIDE SEQUENCE</scope>
    <source>
        <strain evidence="2">CBS 109.77</strain>
    </source>
</reference>
<dbReference type="Proteomes" id="UP000799757">
    <property type="component" value="Unassembled WGS sequence"/>
</dbReference>
<protein>
    <submittedName>
        <fullName evidence="2">Uncharacterized protein</fullName>
    </submittedName>
</protein>
<evidence type="ECO:0000313" key="2">
    <source>
        <dbReference type="EMBL" id="KAF2801218.1"/>
    </source>
</evidence>
<proteinExistence type="predicted"/>
<gene>
    <name evidence="2" type="ORF">K505DRAFT_331095</name>
</gene>